<dbReference type="OrthoDB" id="3340520at2759"/>
<feature type="region of interest" description="Disordered" evidence="1">
    <location>
        <begin position="320"/>
        <end position="354"/>
    </location>
</feature>
<organism evidence="2 3">
    <name type="scientific">Raphidocelis subcapitata</name>
    <dbReference type="NCBI Taxonomy" id="307507"/>
    <lineage>
        <taxon>Eukaryota</taxon>
        <taxon>Viridiplantae</taxon>
        <taxon>Chlorophyta</taxon>
        <taxon>core chlorophytes</taxon>
        <taxon>Chlorophyceae</taxon>
        <taxon>CS clade</taxon>
        <taxon>Sphaeropleales</taxon>
        <taxon>Selenastraceae</taxon>
        <taxon>Raphidocelis</taxon>
    </lineage>
</organism>
<dbReference type="EMBL" id="BDRX01000152">
    <property type="protein sequence ID" value="GBF99295.1"/>
    <property type="molecule type" value="Genomic_DNA"/>
</dbReference>
<accession>A0A2V0PQ24</accession>
<name>A0A2V0PQ24_9CHLO</name>
<dbReference type="InParanoid" id="A0A2V0PQ24"/>
<comment type="caution">
    <text evidence="2">The sequence shown here is derived from an EMBL/GenBank/DDBJ whole genome shotgun (WGS) entry which is preliminary data.</text>
</comment>
<evidence type="ECO:0000256" key="1">
    <source>
        <dbReference type="SAM" id="MobiDB-lite"/>
    </source>
</evidence>
<proteinExistence type="predicted"/>
<dbReference type="InterPro" id="IPR010775">
    <property type="entry name" value="DUF1365"/>
</dbReference>
<keyword evidence="3" id="KW-1185">Reference proteome</keyword>
<gene>
    <name evidence="2" type="ORF">Rsub_12055</name>
</gene>
<reference evidence="2 3" key="1">
    <citation type="journal article" date="2018" name="Sci. Rep.">
        <title>Raphidocelis subcapitata (=Pseudokirchneriella subcapitata) provides an insight into genome evolution and environmental adaptations in the Sphaeropleales.</title>
        <authorList>
            <person name="Suzuki S."/>
            <person name="Yamaguchi H."/>
            <person name="Nakajima N."/>
            <person name="Kawachi M."/>
        </authorList>
    </citation>
    <scope>NUCLEOTIDE SEQUENCE [LARGE SCALE GENOMIC DNA]</scope>
    <source>
        <strain evidence="2 3">NIES-35</strain>
    </source>
</reference>
<feature type="compositionally biased region" description="Gly residues" evidence="1">
    <location>
        <begin position="323"/>
        <end position="351"/>
    </location>
</feature>
<evidence type="ECO:0000313" key="3">
    <source>
        <dbReference type="Proteomes" id="UP000247498"/>
    </source>
</evidence>
<feature type="region of interest" description="Disordered" evidence="1">
    <location>
        <begin position="138"/>
        <end position="223"/>
    </location>
</feature>
<sequence>MDVVLKGGSLLATQIVSVARVLLAFPAALLAALWPWGREDGGGGSCVFYEGVVTHARKRPVANAFEYPVRVALVDLDGPPPWFACAQARDHLTADGARAFAGTDGPVLLLTNPVSAGYTQNPISVYYCYAADDDTAGAAGAATPRSAARSGGATPAAGTPAAGTPGSAGLRTRRQRRLEEEALAAATAAAGDDQQQQQQRQQQRQRQAREGRQPGAGGPEGRLEAAMRCAPALAIAEVTNTPWGDRVRFVFRPGGDQTPKALHVSPFMDMDNTCFGFMPHRVAFWIYWQAVVLIAKGCPVHLKPEGRDFQGRAAQAATRLPRIGGGKGGGGGGSGGGGGGDTDGSGGGGGCPFSWTDTRAWPWYL</sequence>
<feature type="compositionally biased region" description="Low complexity" evidence="1">
    <location>
        <begin position="183"/>
        <end position="205"/>
    </location>
</feature>
<dbReference type="PANTHER" id="PTHR33973:SF4">
    <property type="entry name" value="OS07G0153300 PROTEIN"/>
    <property type="match status" value="1"/>
</dbReference>
<evidence type="ECO:0000313" key="2">
    <source>
        <dbReference type="EMBL" id="GBF99295.1"/>
    </source>
</evidence>
<dbReference type="Proteomes" id="UP000247498">
    <property type="component" value="Unassembled WGS sequence"/>
</dbReference>
<dbReference type="FunCoup" id="A0A2V0PQ24">
    <property type="interactions" value="73"/>
</dbReference>
<protein>
    <submittedName>
        <fullName evidence="2">Uncharacterized protein</fullName>
    </submittedName>
</protein>
<feature type="compositionally biased region" description="Low complexity" evidence="1">
    <location>
        <begin position="138"/>
        <end position="170"/>
    </location>
</feature>
<dbReference type="AlphaFoldDB" id="A0A2V0PQ24"/>
<dbReference type="PANTHER" id="PTHR33973">
    <property type="entry name" value="OS07G0153300 PROTEIN"/>
    <property type="match status" value="1"/>
</dbReference>
<dbReference type="Pfam" id="PF07103">
    <property type="entry name" value="DUF1365"/>
    <property type="match status" value="2"/>
</dbReference>